<feature type="chain" id="PRO_5006027374" evidence="5">
    <location>
        <begin position="41"/>
        <end position="327"/>
    </location>
</feature>
<evidence type="ECO:0000256" key="3">
    <source>
        <dbReference type="ARBA" id="ARBA00022737"/>
    </source>
</evidence>
<dbReference type="InterPro" id="IPR000483">
    <property type="entry name" value="Cys-rich_flank_reg_C"/>
</dbReference>
<name>A0A0N8JYL7_SCLFO</name>
<keyword evidence="4" id="KW-0472">Membrane</keyword>
<dbReference type="SMART" id="SM00082">
    <property type="entry name" value="LRRCT"/>
    <property type="match status" value="1"/>
</dbReference>
<feature type="signal peptide" evidence="5">
    <location>
        <begin position="1"/>
        <end position="40"/>
    </location>
</feature>
<dbReference type="STRING" id="113540.ENSSFOP00015018110"/>
<evidence type="ECO:0000313" key="9">
    <source>
        <dbReference type="Proteomes" id="UP000034805"/>
    </source>
</evidence>
<accession>A0A0N8JYL7</accession>
<comment type="caution">
    <text evidence="8">The sequence shown here is derived from an EMBL/GenBank/DDBJ whole genome shotgun (WGS) entry which is preliminary data.</text>
</comment>
<evidence type="ECO:0000256" key="5">
    <source>
        <dbReference type="SAM" id="SignalP"/>
    </source>
</evidence>
<dbReference type="Proteomes" id="UP000034805">
    <property type="component" value="Unassembled WGS sequence"/>
</dbReference>
<feature type="domain" description="LRRNT" evidence="6">
    <location>
        <begin position="40"/>
        <end position="72"/>
    </location>
</feature>
<keyword evidence="4" id="KW-1133">Transmembrane helix</keyword>
<protein>
    <submittedName>
        <fullName evidence="8">Trophoblast glycoprotein-like</fullName>
    </submittedName>
</protein>
<dbReference type="PROSITE" id="PS51450">
    <property type="entry name" value="LRR"/>
    <property type="match status" value="1"/>
</dbReference>
<dbReference type="InterPro" id="IPR003591">
    <property type="entry name" value="Leu-rich_rpt_typical-subtyp"/>
</dbReference>
<dbReference type="EMBL" id="JARO02005369">
    <property type="protein sequence ID" value="KPP66889.1"/>
    <property type="molecule type" value="Genomic_DNA"/>
</dbReference>
<dbReference type="Pfam" id="PF13855">
    <property type="entry name" value="LRR_8"/>
    <property type="match status" value="2"/>
</dbReference>
<dbReference type="InterPro" id="IPR000372">
    <property type="entry name" value="LRRNT"/>
</dbReference>
<dbReference type="GO" id="GO:0005886">
    <property type="term" value="C:plasma membrane"/>
    <property type="evidence" value="ECO:0007669"/>
    <property type="project" value="TreeGrafter"/>
</dbReference>
<dbReference type="InterPro" id="IPR052286">
    <property type="entry name" value="Wnt_signaling_inhibitor"/>
</dbReference>
<feature type="transmembrane region" description="Helical" evidence="4">
    <location>
        <begin position="263"/>
        <end position="283"/>
    </location>
</feature>
<keyword evidence="2 5" id="KW-0732">Signal</keyword>
<evidence type="ECO:0000313" key="8">
    <source>
        <dbReference type="EMBL" id="KPP66889.1"/>
    </source>
</evidence>
<organism evidence="8 9">
    <name type="scientific">Scleropages formosus</name>
    <name type="common">Asian bonytongue</name>
    <name type="synonym">Osteoglossum formosum</name>
    <dbReference type="NCBI Taxonomy" id="113540"/>
    <lineage>
        <taxon>Eukaryota</taxon>
        <taxon>Metazoa</taxon>
        <taxon>Chordata</taxon>
        <taxon>Craniata</taxon>
        <taxon>Vertebrata</taxon>
        <taxon>Euteleostomi</taxon>
        <taxon>Actinopterygii</taxon>
        <taxon>Neopterygii</taxon>
        <taxon>Teleostei</taxon>
        <taxon>Osteoglossocephala</taxon>
        <taxon>Osteoglossomorpha</taxon>
        <taxon>Osteoglossiformes</taxon>
        <taxon>Osteoglossidae</taxon>
        <taxon>Scleropages</taxon>
    </lineage>
</organism>
<keyword evidence="4" id="KW-0812">Transmembrane</keyword>
<dbReference type="SUPFAM" id="SSF52058">
    <property type="entry name" value="L domain-like"/>
    <property type="match status" value="1"/>
</dbReference>
<evidence type="ECO:0000256" key="2">
    <source>
        <dbReference type="ARBA" id="ARBA00022729"/>
    </source>
</evidence>
<evidence type="ECO:0000259" key="6">
    <source>
        <dbReference type="SMART" id="SM00013"/>
    </source>
</evidence>
<dbReference type="PANTHER" id="PTHR24364">
    <property type="entry name" value="LP06937P"/>
    <property type="match status" value="1"/>
</dbReference>
<proteinExistence type="predicted"/>
<gene>
    <name evidence="8" type="ORF">Z043_114571</name>
</gene>
<dbReference type="GO" id="GO:0090090">
    <property type="term" value="P:negative regulation of canonical Wnt signaling pathway"/>
    <property type="evidence" value="ECO:0007669"/>
    <property type="project" value="TreeGrafter"/>
</dbReference>
<dbReference type="Gene3D" id="3.80.10.10">
    <property type="entry name" value="Ribonuclease Inhibitor"/>
    <property type="match status" value="2"/>
</dbReference>
<reference evidence="8 9" key="1">
    <citation type="submission" date="2015-08" db="EMBL/GenBank/DDBJ databases">
        <title>The genome of the Asian arowana (Scleropages formosus).</title>
        <authorList>
            <person name="Tan M.H."/>
            <person name="Gan H.M."/>
            <person name="Croft L.J."/>
            <person name="Austin C.M."/>
        </authorList>
    </citation>
    <scope>NUCLEOTIDE SEQUENCE [LARGE SCALE GENOMIC DNA]</scope>
    <source>
        <strain evidence="8">Aro1</strain>
    </source>
</reference>
<keyword evidence="1" id="KW-0433">Leucine-rich repeat</keyword>
<evidence type="ECO:0000256" key="4">
    <source>
        <dbReference type="SAM" id="Phobius"/>
    </source>
</evidence>
<keyword evidence="3" id="KW-0677">Repeat</keyword>
<evidence type="ECO:0000259" key="7">
    <source>
        <dbReference type="SMART" id="SM00082"/>
    </source>
</evidence>
<dbReference type="SMART" id="SM00369">
    <property type="entry name" value="LRR_TYP"/>
    <property type="match status" value="5"/>
</dbReference>
<dbReference type="PANTHER" id="PTHR24364:SF18">
    <property type="entry name" value="LP06937P"/>
    <property type="match status" value="1"/>
</dbReference>
<dbReference type="InterPro" id="IPR032675">
    <property type="entry name" value="LRR_dom_sf"/>
</dbReference>
<dbReference type="SMART" id="SM00013">
    <property type="entry name" value="LRRNT"/>
    <property type="match status" value="1"/>
</dbReference>
<feature type="domain" description="LRRCT" evidence="7">
    <location>
        <begin position="199"/>
        <end position="250"/>
    </location>
</feature>
<dbReference type="AlphaFoldDB" id="A0A0N8JYL7"/>
<sequence length="327" mass="36230">MCLPGPLLCISAALGQKGPRGPTLCLVLALHILLFGSCHACPDMCSCFTTTVSCRNAGLRTIPQSLPANVEELIVTGNNITYITNESFPVVLHHLTRLHLNANSMMAVGPGSFANLPRLEVLDLSDNSLLAFRLGMFDIPQLSRLNLRNNTLVDFGDAALKSPKLRHLDLRDNALKKLSNATMLAFAQRTDFSVLLAGNSWVCDCNIEDFVAWLRNSDAIHDKQNLSCISPENLLDVGLLRVNQSELQCPSSGGMERALETSYVFLGMVLALIGLIFLLVLYLNRKGIKRWLYNIRDACRDHMEGYHYRYEINSDPRLANISLNSDV</sequence>
<evidence type="ECO:0000256" key="1">
    <source>
        <dbReference type="ARBA" id="ARBA00022614"/>
    </source>
</evidence>
<dbReference type="InterPro" id="IPR001611">
    <property type="entry name" value="Leu-rich_rpt"/>
</dbReference>